<evidence type="ECO:0000256" key="1">
    <source>
        <dbReference type="SAM" id="SignalP"/>
    </source>
</evidence>
<dbReference type="Proteomes" id="UP000286482">
    <property type="component" value="Unassembled WGS sequence"/>
</dbReference>
<dbReference type="InterPro" id="IPR008309">
    <property type="entry name" value="YdbL"/>
</dbReference>
<sequence>MHFNKILAFLLLALSLQAHALSLDEAKQNGWIGEQTNGLLGIVSHSKEVGSLVTDINTKRLAQYQKIAQQNGLSIDQVSVLAGKKAIERSDSGEYIQNAAGDWIKK</sequence>
<dbReference type="OrthoDB" id="9798130at2"/>
<keyword evidence="3" id="KW-1185">Reference proteome</keyword>
<keyword evidence="1" id="KW-0732">Signal</keyword>
<reference evidence="2 3" key="1">
    <citation type="submission" date="2018-09" db="EMBL/GenBank/DDBJ databases">
        <authorList>
            <person name="Wang Z."/>
        </authorList>
    </citation>
    <scope>NUCLEOTIDE SEQUENCE [LARGE SCALE GENOMIC DNA]</scope>
    <source>
        <strain evidence="2 3">ALS 81</strain>
    </source>
</reference>
<dbReference type="RefSeq" id="WP_120352991.1">
    <property type="nucleotide sequence ID" value="NZ_RAQO01000001.1"/>
</dbReference>
<dbReference type="PIRSF" id="PIRSF025560">
    <property type="entry name" value="UCP025560"/>
    <property type="match status" value="1"/>
</dbReference>
<name>A0A420ENE4_9ALTE</name>
<dbReference type="AlphaFoldDB" id="A0A420ENE4"/>
<dbReference type="Pfam" id="PF07027">
    <property type="entry name" value="DUF1318"/>
    <property type="match status" value="1"/>
</dbReference>
<proteinExistence type="predicted"/>
<comment type="caution">
    <text evidence="2">The sequence shown here is derived from an EMBL/GenBank/DDBJ whole genome shotgun (WGS) entry which is preliminary data.</text>
</comment>
<accession>A0A420ENE4</accession>
<gene>
    <name evidence="2" type="ORF">DBZ36_00645</name>
</gene>
<evidence type="ECO:0000313" key="2">
    <source>
        <dbReference type="EMBL" id="RKF22188.1"/>
    </source>
</evidence>
<protein>
    <submittedName>
        <fullName evidence="2">DUF1318 domain-containing protein</fullName>
    </submittedName>
</protein>
<organism evidence="2 3">
    <name type="scientific">Alginatibacterium sediminis</name>
    <dbReference type="NCBI Taxonomy" id="2164068"/>
    <lineage>
        <taxon>Bacteria</taxon>
        <taxon>Pseudomonadati</taxon>
        <taxon>Pseudomonadota</taxon>
        <taxon>Gammaproteobacteria</taxon>
        <taxon>Alteromonadales</taxon>
        <taxon>Alteromonadaceae</taxon>
        <taxon>Alginatibacterium</taxon>
    </lineage>
</organism>
<feature type="chain" id="PRO_5019301193" evidence="1">
    <location>
        <begin position="21"/>
        <end position="106"/>
    </location>
</feature>
<dbReference type="EMBL" id="RAQO01000001">
    <property type="protein sequence ID" value="RKF22188.1"/>
    <property type="molecule type" value="Genomic_DNA"/>
</dbReference>
<feature type="signal peptide" evidence="1">
    <location>
        <begin position="1"/>
        <end position="20"/>
    </location>
</feature>
<evidence type="ECO:0000313" key="3">
    <source>
        <dbReference type="Proteomes" id="UP000286482"/>
    </source>
</evidence>